<dbReference type="AlphaFoldDB" id="A0A4Y6V405"/>
<dbReference type="OrthoDB" id="9759607at2"/>
<dbReference type="NCBIfam" id="TIGR00254">
    <property type="entry name" value="GGDEF"/>
    <property type="match status" value="1"/>
</dbReference>
<name>A0A4Y6V405_SACBS</name>
<dbReference type="Pfam" id="PF08495">
    <property type="entry name" value="FIST"/>
    <property type="match status" value="1"/>
</dbReference>
<dbReference type="EMBL" id="CP041217">
    <property type="protein sequence ID" value="QDH23015.1"/>
    <property type="molecule type" value="Genomic_DNA"/>
</dbReference>
<protein>
    <submittedName>
        <fullName evidence="2">Diguanylate cyclase</fullName>
    </submittedName>
</protein>
<feature type="domain" description="GGDEF" evidence="1">
    <location>
        <begin position="476"/>
        <end position="604"/>
    </location>
</feature>
<dbReference type="Gene3D" id="3.30.70.270">
    <property type="match status" value="1"/>
</dbReference>
<organism evidence="2 3">
    <name type="scientific">Saccharibacillus brassicae</name>
    <dbReference type="NCBI Taxonomy" id="2583377"/>
    <lineage>
        <taxon>Bacteria</taxon>
        <taxon>Bacillati</taxon>
        <taxon>Bacillota</taxon>
        <taxon>Bacilli</taxon>
        <taxon>Bacillales</taxon>
        <taxon>Paenibacillaceae</taxon>
        <taxon>Saccharibacillus</taxon>
    </lineage>
</organism>
<dbReference type="CDD" id="cd01949">
    <property type="entry name" value="GGDEF"/>
    <property type="match status" value="1"/>
</dbReference>
<dbReference type="InterPro" id="IPR029787">
    <property type="entry name" value="Nucleotide_cyclase"/>
</dbReference>
<proteinExistence type="predicted"/>
<evidence type="ECO:0000313" key="2">
    <source>
        <dbReference type="EMBL" id="QDH23015.1"/>
    </source>
</evidence>
<dbReference type="InterPro" id="IPR000160">
    <property type="entry name" value="GGDEF_dom"/>
</dbReference>
<dbReference type="PANTHER" id="PTHR45138">
    <property type="entry name" value="REGULATORY COMPONENTS OF SENSORY TRANSDUCTION SYSTEM"/>
    <property type="match status" value="1"/>
</dbReference>
<dbReference type="GO" id="GO:1902201">
    <property type="term" value="P:negative regulation of bacterial-type flagellum-dependent cell motility"/>
    <property type="evidence" value="ECO:0007669"/>
    <property type="project" value="TreeGrafter"/>
</dbReference>
<evidence type="ECO:0000259" key="1">
    <source>
        <dbReference type="PROSITE" id="PS50887"/>
    </source>
</evidence>
<dbReference type="Proteomes" id="UP000316968">
    <property type="component" value="Chromosome"/>
</dbReference>
<sequence length="604" mass="66132">MHIGREFHKTVRFGGGLVIMFQTLFNFAGMEQFGACLKDPELLAHARRSRSVLIQFFASALDPAVSEPLHAEICRSFPGAIVTGITTSGEIYEGQFVFHRTVVVFSFFETSELHLLSEPCRKGEEAEVGRRLGLAIAERVGSSSVKGLLLYATSQRMDGAELLGGMRGSLGSVPVFGAGAASYDNNGASWVMAGGKTYWDGAAVVAFSGDELEIKVRDYMGWEPLSRKMTVTEIGDPKWIKTLDGVPAAEVYEKYLGIRNDENFFQHMLEFPLILQRGDKLVARVPVSRGENDSLHVAADVRVGEQVRLGYGTPHHIMIAPEDIRNDLGGFEPQGIMLFSCYCRQVYLQEAVNLETKAFQQFAPAAGMYTYGEFYGQGEEVQMHNASLVAVAMREGRQTESSAALPESSDRPTGTKQMEMTSRLAKFVGVVVGELEQANREMQQLMQTDRLTGLHNRGKMEDLLSGAMQRAESGEEAFALILLDLDRFKDINDTHGHLSGDAVLRRTAQLLQGHAGGTVAAGRWGGEEFLILIRAADAQQAGRLAEQIRAELEQTDFQEAGTVTASFGVTASAAGEPVRQLFKRVDDALYAAKRGGRNRVVVAE</sequence>
<dbReference type="InterPro" id="IPR019494">
    <property type="entry name" value="FIST_C"/>
</dbReference>
<dbReference type="SMART" id="SM00897">
    <property type="entry name" value="FIST"/>
    <property type="match status" value="1"/>
</dbReference>
<dbReference type="GO" id="GO:0005886">
    <property type="term" value="C:plasma membrane"/>
    <property type="evidence" value="ECO:0007669"/>
    <property type="project" value="TreeGrafter"/>
</dbReference>
<dbReference type="SMART" id="SM00267">
    <property type="entry name" value="GGDEF"/>
    <property type="match status" value="1"/>
</dbReference>
<evidence type="ECO:0000313" key="3">
    <source>
        <dbReference type="Proteomes" id="UP000316968"/>
    </source>
</evidence>
<dbReference type="InterPro" id="IPR050469">
    <property type="entry name" value="Diguanylate_Cyclase"/>
</dbReference>
<reference evidence="2 3" key="1">
    <citation type="submission" date="2019-06" db="EMBL/GenBank/DDBJ databases">
        <title>Saccharibacillus brassicae sp. nov., an endophytic bacterium isolated from Chinese cabbage seeds (Brassica pekinensis).</title>
        <authorList>
            <person name="Jiang L."/>
            <person name="Lee J."/>
            <person name="Kim S.W."/>
        </authorList>
    </citation>
    <scope>NUCLEOTIDE SEQUENCE [LARGE SCALE GENOMIC DNA]</scope>
    <source>
        <strain evidence="3">KCTC 43072 / ATSA2</strain>
    </source>
</reference>
<dbReference type="PANTHER" id="PTHR45138:SF9">
    <property type="entry name" value="DIGUANYLATE CYCLASE DGCM-RELATED"/>
    <property type="match status" value="1"/>
</dbReference>
<dbReference type="GO" id="GO:0043709">
    <property type="term" value="P:cell adhesion involved in single-species biofilm formation"/>
    <property type="evidence" value="ECO:0007669"/>
    <property type="project" value="TreeGrafter"/>
</dbReference>
<dbReference type="SUPFAM" id="SSF55073">
    <property type="entry name" value="Nucleotide cyclase"/>
    <property type="match status" value="1"/>
</dbReference>
<dbReference type="GO" id="GO:0052621">
    <property type="term" value="F:diguanylate cyclase activity"/>
    <property type="evidence" value="ECO:0007669"/>
    <property type="project" value="TreeGrafter"/>
</dbReference>
<dbReference type="InterPro" id="IPR043128">
    <property type="entry name" value="Rev_trsase/Diguanyl_cyclase"/>
</dbReference>
<gene>
    <name evidence="2" type="ORF">FFV09_20455</name>
</gene>
<dbReference type="KEGG" id="saca:FFV09_20455"/>
<dbReference type="FunFam" id="3.30.70.270:FF:000001">
    <property type="entry name" value="Diguanylate cyclase domain protein"/>
    <property type="match status" value="1"/>
</dbReference>
<keyword evidence="3" id="KW-1185">Reference proteome</keyword>
<accession>A0A4Y6V405</accession>
<dbReference type="InterPro" id="IPR013702">
    <property type="entry name" value="FIST_domain_N"/>
</dbReference>
<dbReference type="SMART" id="SM01204">
    <property type="entry name" value="FIST_C"/>
    <property type="match status" value="1"/>
</dbReference>
<dbReference type="Pfam" id="PF00990">
    <property type="entry name" value="GGDEF"/>
    <property type="match status" value="1"/>
</dbReference>
<dbReference type="Pfam" id="PF10442">
    <property type="entry name" value="FIST_C"/>
    <property type="match status" value="1"/>
</dbReference>
<dbReference type="PROSITE" id="PS50887">
    <property type="entry name" value="GGDEF"/>
    <property type="match status" value="1"/>
</dbReference>